<dbReference type="AlphaFoldDB" id="A0A8J2JJW5"/>
<proteinExistence type="predicted"/>
<name>A0A8J2JJW5_9HEXA</name>
<evidence type="ECO:0000313" key="1">
    <source>
        <dbReference type="EMBL" id="CAG7721686.1"/>
    </source>
</evidence>
<protein>
    <recommendedName>
        <fullName evidence="3">Triacylglycerol lipase</fullName>
    </recommendedName>
</protein>
<organism evidence="1 2">
    <name type="scientific">Allacma fusca</name>
    <dbReference type="NCBI Taxonomy" id="39272"/>
    <lineage>
        <taxon>Eukaryota</taxon>
        <taxon>Metazoa</taxon>
        <taxon>Ecdysozoa</taxon>
        <taxon>Arthropoda</taxon>
        <taxon>Hexapoda</taxon>
        <taxon>Collembola</taxon>
        <taxon>Symphypleona</taxon>
        <taxon>Sminthuridae</taxon>
        <taxon>Allacma</taxon>
    </lineage>
</organism>
<evidence type="ECO:0000313" key="2">
    <source>
        <dbReference type="Proteomes" id="UP000708208"/>
    </source>
</evidence>
<evidence type="ECO:0008006" key="3">
    <source>
        <dbReference type="Google" id="ProtNLM"/>
    </source>
</evidence>
<comment type="caution">
    <text evidence="1">The sequence shown here is derived from an EMBL/GenBank/DDBJ whole genome shotgun (WGS) entry which is preliminary data.</text>
</comment>
<sequence length="133" mass="15334">MKGEDSLLTVLLRYFEPLSRSSARTSEQLISIEQSGRCQMYDFGKEGNLEHYGTPQPALYYLRNVTAQCMFVYSESDKFAQPENTARTLAELGNSKSFMYEVKSKEFAHLDYILDDEVKPLVYDKVVEFFGQN</sequence>
<keyword evidence="2" id="KW-1185">Reference proteome</keyword>
<dbReference type="OrthoDB" id="9974421at2759"/>
<dbReference type="Proteomes" id="UP000708208">
    <property type="component" value="Unassembled WGS sequence"/>
</dbReference>
<reference evidence="1" key="1">
    <citation type="submission" date="2021-06" db="EMBL/GenBank/DDBJ databases">
        <authorList>
            <person name="Hodson N. C."/>
            <person name="Mongue J. A."/>
            <person name="Jaron S. K."/>
        </authorList>
    </citation>
    <scope>NUCLEOTIDE SEQUENCE</scope>
</reference>
<dbReference type="EMBL" id="CAJVCH010081775">
    <property type="protein sequence ID" value="CAG7721686.1"/>
    <property type="molecule type" value="Genomic_DNA"/>
</dbReference>
<gene>
    <name evidence="1" type="ORF">AFUS01_LOCUS10883</name>
</gene>
<dbReference type="PANTHER" id="PTHR11005">
    <property type="entry name" value="LYSOSOMAL ACID LIPASE-RELATED"/>
    <property type="match status" value="1"/>
</dbReference>
<accession>A0A8J2JJW5</accession>